<dbReference type="VEuPathDB" id="CryptoDB:Cvel_15052"/>
<sequence>MDPLNLTGAPPPEAEKKAAEAPGVTGTEAQDQQGERPGADPPPVFPSSHSLPQFPSSSQPSSFNKGPRPGLQRRVSMDIPDAAASLIPTGISKDLASWLEEVVDAHSRKKTPVLYGGNTGGRLQMAKDKEDERKTVNDRYQAEYKGDLERHAKLQHLPHHLQHYLRAEVHTFEPRNVFAAQFTNLSLPEPPNIAEVWEELYKENATAAGGGGGMQDGSGGGGSHGHHRNRRGSALGRRDLMIKKSQSAVAVQGEEKEKRTAPNFFTTLKGAGKGKGHQKEKGGPGAESFVGADLNDRVEAIRKKGARIFAAHADERVGKAKAGNGLLSAEVLEGGADSAKGGGGKKGEGGGSSSSGPGAGGAGGKGGVPRVTITVESVFQVGQIARWDDAPDLPIPFDVLLVGVCDQAKNVLNKTKRLCYAVSLSPEGLTLVRALFWLVFTKSFRKKTATTRAFVAELRYHVRESVWSLERRVGDRMQEMLQMQLVVMAEAIVEGFRKTFMESENVLDDSFVVQVYDVILEELFGVTWNPLTVHRQRKRIVPSAFHSYGIAGTGGILTKFRPMSLDHRAQRELNQQKQRKEAKDRTSAFVVAFPHLFQASRVDEARERLAKEGGDSDEDDEEDAEENEDGESDIDSHARSAAPSSRSTRTLGGATRVSHRSLHSHQGKKGGGGDHGDKSDQTFLQRAKSFMQQRAEEKQKETAEAEAHHKSSMMHSHSHEHRPTHSSTLHSIETISRKGSTQTLLQHPQSHSESMSGGLGSVIRHGSAQSNRAKKKKGGPHFPPSGSQAKFRKSPNADKHADKKSSLKRSSTTELGGPVPLTSILARRLSGDCAPHPFVTATRRHQPRQLNHMDRGRETVERLQQRNPKPGPQERGGGRLTRVLRDTGRDFEKEMQPVISGPSSDTTIRLPVRVALHELKGKSTSGDGPPARAKQKVLSFQSSPSQADVENGEEGEGEGDEDRSFASLLRPAVQSEAASEEEEEPANKGKQMEMRPSVMNRLKYAEQAFKMEDRWGTSRIFTTGKDKKSGLQRELPQEEWKAAVLDCLKALQRHHKDHVSRNTPPSFLSHAMHVFRCVGATFSTFAPLVLEFFLSFDVPVEDAEANARKRAAAAAAASDSEAEDKKLAARGKGVAAAGDTGGLSSTATESGGALAEGDRSGGGGGKDVKKGAKEKEGATEGGKEKEKDKDKEKEKDETAGKEPGKSKEGGNQQQPSGGNAEGDRDLFSDDDSGDEDVAFDENRGSKDPFQLAPGTISASQVQNLFANLSGRICRHKWRAGEGRGKKGEVAEGEG</sequence>
<feature type="region of interest" description="Disordered" evidence="1">
    <location>
        <begin position="206"/>
        <end position="290"/>
    </location>
</feature>
<feature type="compositionally biased region" description="Basic residues" evidence="1">
    <location>
        <begin position="657"/>
        <end position="668"/>
    </location>
</feature>
<organism evidence="2">
    <name type="scientific">Chromera velia CCMP2878</name>
    <dbReference type="NCBI Taxonomy" id="1169474"/>
    <lineage>
        <taxon>Eukaryota</taxon>
        <taxon>Sar</taxon>
        <taxon>Alveolata</taxon>
        <taxon>Colpodellida</taxon>
        <taxon>Chromeraceae</taxon>
        <taxon>Chromera</taxon>
    </lineage>
</organism>
<reference evidence="2" key="1">
    <citation type="submission" date="2014-11" db="EMBL/GenBank/DDBJ databases">
        <authorList>
            <person name="Otto D Thomas"/>
            <person name="Naeem Raeece"/>
        </authorList>
    </citation>
    <scope>NUCLEOTIDE SEQUENCE</scope>
</reference>
<feature type="compositionally biased region" description="Basic residues" evidence="1">
    <location>
        <begin position="710"/>
        <end position="724"/>
    </location>
</feature>
<name>A0A0G4F4W7_9ALVE</name>
<feature type="compositionally biased region" description="Polar residues" evidence="1">
    <location>
        <begin position="725"/>
        <end position="755"/>
    </location>
</feature>
<dbReference type="EMBL" id="CDMZ01000106">
    <property type="protein sequence ID" value="CEM06762.1"/>
    <property type="molecule type" value="Genomic_DNA"/>
</dbReference>
<feature type="compositionally biased region" description="Basic and acidic residues" evidence="1">
    <location>
        <begin position="671"/>
        <end position="680"/>
    </location>
</feature>
<feature type="region of interest" description="Disordered" evidence="1">
    <location>
        <begin position="114"/>
        <end position="135"/>
    </location>
</feature>
<feature type="compositionally biased region" description="Low complexity" evidence="1">
    <location>
        <begin position="639"/>
        <end position="649"/>
    </location>
</feature>
<feature type="compositionally biased region" description="Gly residues" evidence="1">
    <location>
        <begin position="208"/>
        <end position="223"/>
    </location>
</feature>
<proteinExistence type="predicted"/>
<feature type="compositionally biased region" description="Gly residues" evidence="1">
    <location>
        <begin position="340"/>
        <end position="366"/>
    </location>
</feature>
<evidence type="ECO:0000256" key="1">
    <source>
        <dbReference type="SAM" id="MobiDB-lite"/>
    </source>
</evidence>
<feature type="region of interest" description="Disordered" evidence="1">
    <location>
        <begin position="836"/>
        <end position="882"/>
    </location>
</feature>
<feature type="compositionally biased region" description="Acidic residues" evidence="1">
    <location>
        <begin position="950"/>
        <end position="961"/>
    </location>
</feature>
<evidence type="ECO:0000313" key="2">
    <source>
        <dbReference type="EMBL" id="CEM06762.1"/>
    </source>
</evidence>
<feature type="region of interest" description="Disordered" evidence="1">
    <location>
        <begin position="1"/>
        <end position="73"/>
    </location>
</feature>
<feature type="compositionally biased region" description="Acidic residues" evidence="1">
    <location>
        <begin position="615"/>
        <end position="633"/>
    </location>
</feature>
<feature type="region of interest" description="Disordered" evidence="1">
    <location>
        <begin position="919"/>
        <end position="995"/>
    </location>
</feature>
<feature type="region of interest" description="Disordered" evidence="1">
    <location>
        <begin position="606"/>
        <end position="819"/>
    </location>
</feature>
<feature type="compositionally biased region" description="Acidic residues" evidence="1">
    <location>
        <begin position="1228"/>
        <end position="1239"/>
    </location>
</feature>
<accession>A0A0G4F4W7</accession>
<feature type="region of interest" description="Disordered" evidence="1">
    <location>
        <begin position="1134"/>
        <end position="1254"/>
    </location>
</feature>
<feature type="compositionally biased region" description="Basic and acidic residues" evidence="1">
    <location>
        <begin position="125"/>
        <end position="135"/>
    </location>
</feature>
<feature type="compositionally biased region" description="Basic and acidic residues" evidence="1">
    <location>
        <begin position="851"/>
        <end position="864"/>
    </location>
</feature>
<feature type="compositionally biased region" description="Basic and acidic residues" evidence="1">
    <location>
        <begin position="1166"/>
        <end position="1208"/>
    </location>
</feature>
<feature type="region of interest" description="Disordered" evidence="1">
    <location>
        <begin position="337"/>
        <end position="366"/>
    </location>
</feature>
<feature type="compositionally biased region" description="Basic and acidic residues" evidence="1">
    <location>
        <begin position="795"/>
        <end position="805"/>
    </location>
</feature>
<feature type="compositionally biased region" description="Polar residues" evidence="1">
    <location>
        <begin position="938"/>
        <end position="948"/>
    </location>
</feature>
<feature type="compositionally biased region" description="Low complexity" evidence="1">
    <location>
        <begin position="46"/>
        <end position="63"/>
    </location>
</feature>
<gene>
    <name evidence="2" type="ORF">Cvel_15052</name>
</gene>
<protein>
    <submittedName>
        <fullName evidence="2">Uncharacterized protein</fullName>
    </submittedName>
</protein>
<feature type="compositionally biased region" description="Basic and acidic residues" evidence="1">
    <location>
        <begin position="694"/>
        <end position="709"/>
    </location>
</feature>